<sequence length="65" mass="7174">VPPFGRYNHPFVLPAGTPIELSTARRFDALIRSSTPVHDVATVRFIQTRNNAQLFTGLIPIDISA</sequence>
<keyword evidence="2" id="KW-1185">Reference proteome</keyword>
<evidence type="ECO:0000313" key="1">
    <source>
        <dbReference type="EMBL" id="MFD0854245.1"/>
    </source>
</evidence>
<accession>A0ABW3CIW9</accession>
<protein>
    <submittedName>
        <fullName evidence="1">Uncharacterized protein</fullName>
    </submittedName>
</protein>
<reference evidence="2" key="1">
    <citation type="journal article" date="2019" name="Int. J. Syst. Evol. Microbiol.">
        <title>The Global Catalogue of Microorganisms (GCM) 10K type strain sequencing project: providing services to taxonomists for standard genome sequencing and annotation.</title>
        <authorList>
            <consortium name="The Broad Institute Genomics Platform"/>
            <consortium name="The Broad Institute Genome Sequencing Center for Infectious Disease"/>
            <person name="Wu L."/>
            <person name="Ma J."/>
        </authorList>
    </citation>
    <scope>NUCLEOTIDE SEQUENCE [LARGE SCALE GENOMIC DNA]</scope>
    <source>
        <strain evidence="2">JCM 31696</strain>
    </source>
</reference>
<comment type="caution">
    <text evidence="1">The sequence shown here is derived from an EMBL/GenBank/DDBJ whole genome shotgun (WGS) entry which is preliminary data.</text>
</comment>
<proteinExistence type="predicted"/>
<gene>
    <name evidence="1" type="ORF">ACFQ07_18550</name>
</gene>
<evidence type="ECO:0000313" key="2">
    <source>
        <dbReference type="Proteomes" id="UP001597083"/>
    </source>
</evidence>
<dbReference type="EMBL" id="JBHTIR010002798">
    <property type="protein sequence ID" value="MFD0854245.1"/>
    <property type="molecule type" value="Genomic_DNA"/>
</dbReference>
<organism evidence="1 2">
    <name type="scientific">Actinomadura adrarensis</name>
    <dbReference type="NCBI Taxonomy" id="1819600"/>
    <lineage>
        <taxon>Bacteria</taxon>
        <taxon>Bacillati</taxon>
        <taxon>Actinomycetota</taxon>
        <taxon>Actinomycetes</taxon>
        <taxon>Streptosporangiales</taxon>
        <taxon>Thermomonosporaceae</taxon>
        <taxon>Actinomadura</taxon>
    </lineage>
</organism>
<dbReference type="Proteomes" id="UP001597083">
    <property type="component" value="Unassembled WGS sequence"/>
</dbReference>
<feature type="non-terminal residue" evidence="1">
    <location>
        <position position="1"/>
    </location>
</feature>
<name>A0ABW3CIW9_9ACTN</name>